<dbReference type="Gene3D" id="2.170.16.10">
    <property type="entry name" value="Hedgehog/Intein (Hint) domain"/>
    <property type="match status" value="1"/>
</dbReference>
<dbReference type="GO" id="GO:0016539">
    <property type="term" value="P:intein-mediated protein splicing"/>
    <property type="evidence" value="ECO:0007669"/>
    <property type="project" value="InterPro"/>
</dbReference>
<dbReference type="SUPFAM" id="SSF51294">
    <property type="entry name" value="Hedgehog/intein (Hint) domain"/>
    <property type="match status" value="1"/>
</dbReference>
<evidence type="ECO:0000259" key="1">
    <source>
        <dbReference type="SMART" id="SM00306"/>
    </source>
</evidence>
<dbReference type="EMBL" id="RXOF01000010">
    <property type="protein sequence ID" value="RTQ48241.1"/>
    <property type="molecule type" value="Genomic_DNA"/>
</dbReference>
<dbReference type="OrthoDB" id="645009at2"/>
<comment type="caution">
    <text evidence="2">The sequence shown here is derived from an EMBL/GenBank/DDBJ whole genome shotgun (WGS) entry which is preliminary data.</text>
</comment>
<dbReference type="InterPro" id="IPR003587">
    <property type="entry name" value="Hint_dom_N"/>
</dbReference>
<proteinExistence type="predicted"/>
<organism evidence="2 3">
    <name type="scientific">Hymenobacter gummosus</name>
    <dbReference type="NCBI Taxonomy" id="1776032"/>
    <lineage>
        <taxon>Bacteria</taxon>
        <taxon>Pseudomonadati</taxon>
        <taxon>Bacteroidota</taxon>
        <taxon>Cytophagia</taxon>
        <taxon>Cytophagales</taxon>
        <taxon>Hymenobacteraceae</taxon>
        <taxon>Hymenobacter</taxon>
    </lineage>
</organism>
<dbReference type="CDD" id="cd00081">
    <property type="entry name" value="Hint"/>
    <property type="match status" value="1"/>
</dbReference>
<feature type="domain" description="Hint" evidence="1">
    <location>
        <begin position="319"/>
        <end position="433"/>
    </location>
</feature>
<reference evidence="2 3" key="1">
    <citation type="submission" date="2018-12" db="EMBL/GenBank/DDBJ databases">
        <title>Hymenobacter gummosus sp. nov., isolated from a spring.</title>
        <authorList>
            <person name="Nie L."/>
        </authorList>
    </citation>
    <scope>NUCLEOTIDE SEQUENCE [LARGE SCALE GENOMIC DNA]</scope>
    <source>
        <strain evidence="2 3">KCTC 52166</strain>
    </source>
</reference>
<dbReference type="PROSITE" id="PS50817">
    <property type="entry name" value="INTEIN_N_TER"/>
    <property type="match status" value="1"/>
</dbReference>
<evidence type="ECO:0000313" key="2">
    <source>
        <dbReference type="EMBL" id="RTQ48241.1"/>
    </source>
</evidence>
<gene>
    <name evidence="2" type="ORF">EJV47_17485</name>
</gene>
<keyword evidence="3" id="KW-1185">Reference proteome</keyword>
<protein>
    <recommendedName>
        <fullName evidence="1">Hint domain-containing protein</fullName>
    </recommendedName>
</protein>
<accession>A0A431TZU0</accession>
<dbReference type="SMART" id="SM00306">
    <property type="entry name" value="HintN"/>
    <property type="match status" value="1"/>
</dbReference>
<evidence type="ECO:0000313" key="3">
    <source>
        <dbReference type="Proteomes" id="UP000282184"/>
    </source>
</evidence>
<dbReference type="Proteomes" id="UP000282184">
    <property type="component" value="Unassembled WGS sequence"/>
</dbReference>
<dbReference type="InterPro" id="IPR006141">
    <property type="entry name" value="Intein_N"/>
</dbReference>
<name>A0A431TZU0_9BACT</name>
<dbReference type="InterPro" id="IPR036844">
    <property type="entry name" value="Hint_dom_sf"/>
</dbReference>
<sequence>MGQQAQAAGLDKMTDQQKMAYLQQHGQAMPGYNAQAVQLAQQMQDPAFQAKLARMSDAEKAQFLQAQMAAPGSPQQRMTADPSFQAAQAAQAEFMQQMRNPTFRAAWEKKSEAEQDAYMQQLMRKHGLNEAKMQAMGGNQRPQKLAPLVATAALDAHSKMVEAFSSEMTGNGFTRVQQQLETELESLKQQEQARQLPEAREGDCAGQRKNFDYYRQFTKRRLDLYVKYLPQLNTAWNTQKALVKTRVTPFQTELAKIHYGDDIQRAGEKNVVGSLAGGQQLMLSQVQQLLGYSSAIYDLNKEYFDLKKVYDAPFKCEELVCFPAFARVALPDGRQVHISKVRPGDVVLGYDAQTGRPVPTRVVRLDIHDEQAYPLVQLTIGAAPVYAGLEMLVGRYKAATELVLTPNHPIVTRQGQQLRADELRPSDDVLQLGTDAAVETTHLADRQAAGSARVVYNLRTETGNYFVSGVLVGSK</sequence>
<dbReference type="AlphaFoldDB" id="A0A431TZU0"/>